<dbReference type="CDD" id="cd00037">
    <property type="entry name" value="CLECT"/>
    <property type="match status" value="1"/>
</dbReference>
<dbReference type="OrthoDB" id="6110379at2759"/>
<reference evidence="4" key="1">
    <citation type="submission" date="2025-08" db="UniProtKB">
        <authorList>
            <consortium name="RefSeq"/>
        </authorList>
    </citation>
    <scope>IDENTIFICATION</scope>
    <source>
        <tissue evidence="4">Gonads</tissue>
    </source>
</reference>
<dbReference type="KEGG" id="lak:106176621"/>
<dbReference type="InterPro" id="IPR050111">
    <property type="entry name" value="C-type_lectin/snaclec_domain"/>
</dbReference>
<evidence type="ECO:0000313" key="4">
    <source>
        <dbReference type="RefSeq" id="XP_013414542.1"/>
    </source>
</evidence>
<organism evidence="3 4">
    <name type="scientific">Lingula anatina</name>
    <name type="common">Brachiopod</name>
    <name type="synonym">Lingula unguis</name>
    <dbReference type="NCBI Taxonomy" id="7574"/>
    <lineage>
        <taxon>Eukaryota</taxon>
        <taxon>Metazoa</taxon>
        <taxon>Spiralia</taxon>
        <taxon>Lophotrochozoa</taxon>
        <taxon>Brachiopoda</taxon>
        <taxon>Linguliformea</taxon>
        <taxon>Lingulata</taxon>
        <taxon>Lingulida</taxon>
        <taxon>Linguloidea</taxon>
        <taxon>Lingulidae</taxon>
        <taxon>Lingula</taxon>
    </lineage>
</organism>
<feature type="signal peptide" evidence="1">
    <location>
        <begin position="1"/>
        <end position="26"/>
    </location>
</feature>
<keyword evidence="3" id="KW-1185">Reference proteome</keyword>
<dbReference type="SMART" id="SM00034">
    <property type="entry name" value="CLECT"/>
    <property type="match status" value="1"/>
</dbReference>
<sequence>MRGINLKKTLIYIVAFMMFSLALTDAQISSATFNMPDTVDGAVNINVTLNGSVLDRFNVRSKLECFSYCLLNAQCVSVNVGLVEESWICEMNSAEAVSANLMYKEGYNIFLKNLPSAAASTCPVDFSEFAGHCYYFQNSDTMDWPVAKTACEGMGAYLAEVTSAEENAFIANLMANIGSTHSYAWIGGETIAASTRQWAHSGLSITQPNFVTFSDWSAFEPYVLMYTSNGNWADCDSRCASSSTYVCEMDL</sequence>
<feature type="chain" id="PRO_5010273577" evidence="1">
    <location>
        <begin position="27"/>
        <end position="251"/>
    </location>
</feature>
<dbReference type="Proteomes" id="UP000085678">
    <property type="component" value="Unplaced"/>
</dbReference>
<dbReference type="RefSeq" id="XP_013414542.1">
    <property type="nucleotide sequence ID" value="XM_013559088.2"/>
</dbReference>
<gene>
    <name evidence="4" type="primary">LOC106176621</name>
</gene>
<evidence type="ECO:0000256" key="1">
    <source>
        <dbReference type="SAM" id="SignalP"/>
    </source>
</evidence>
<accession>A0A1S3JW61</accession>
<dbReference type="PANTHER" id="PTHR22803">
    <property type="entry name" value="MANNOSE, PHOSPHOLIPASE, LECTIN RECEPTOR RELATED"/>
    <property type="match status" value="1"/>
</dbReference>
<dbReference type="Gene3D" id="3.10.100.10">
    <property type="entry name" value="Mannose-Binding Protein A, subunit A"/>
    <property type="match status" value="1"/>
</dbReference>
<evidence type="ECO:0000259" key="2">
    <source>
        <dbReference type="PROSITE" id="PS50041"/>
    </source>
</evidence>
<dbReference type="InterPro" id="IPR001304">
    <property type="entry name" value="C-type_lectin-like"/>
</dbReference>
<dbReference type="InParanoid" id="A0A1S3JW61"/>
<dbReference type="GeneID" id="106176621"/>
<name>A0A1S3JW61_LINAN</name>
<dbReference type="PROSITE" id="PS50041">
    <property type="entry name" value="C_TYPE_LECTIN_2"/>
    <property type="match status" value="1"/>
</dbReference>
<dbReference type="PRINTS" id="PR01504">
    <property type="entry name" value="PNCREATITSAP"/>
</dbReference>
<feature type="domain" description="C-type lectin" evidence="2">
    <location>
        <begin position="129"/>
        <end position="248"/>
    </location>
</feature>
<keyword evidence="1" id="KW-0732">Signal</keyword>
<proteinExistence type="predicted"/>
<dbReference type="InterPro" id="IPR016186">
    <property type="entry name" value="C-type_lectin-like/link_sf"/>
</dbReference>
<dbReference type="InterPro" id="IPR016187">
    <property type="entry name" value="CTDL_fold"/>
</dbReference>
<protein>
    <submittedName>
        <fullName evidence="4">Lithostathine-1-like</fullName>
    </submittedName>
</protein>
<dbReference type="Pfam" id="PF00059">
    <property type="entry name" value="Lectin_C"/>
    <property type="match status" value="1"/>
</dbReference>
<dbReference type="SUPFAM" id="SSF56436">
    <property type="entry name" value="C-type lectin-like"/>
    <property type="match status" value="1"/>
</dbReference>
<dbReference type="AlphaFoldDB" id="A0A1S3JW61"/>
<evidence type="ECO:0000313" key="3">
    <source>
        <dbReference type="Proteomes" id="UP000085678"/>
    </source>
</evidence>